<keyword evidence="2" id="KW-1185">Reference proteome</keyword>
<proteinExistence type="predicted"/>
<evidence type="ECO:0000313" key="2">
    <source>
        <dbReference type="Proteomes" id="UP001241377"/>
    </source>
</evidence>
<organism evidence="1 2">
    <name type="scientific">Naganishia cerealis</name>
    <dbReference type="NCBI Taxonomy" id="610337"/>
    <lineage>
        <taxon>Eukaryota</taxon>
        <taxon>Fungi</taxon>
        <taxon>Dikarya</taxon>
        <taxon>Basidiomycota</taxon>
        <taxon>Agaricomycotina</taxon>
        <taxon>Tremellomycetes</taxon>
        <taxon>Filobasidiales</taxon>
        <taxon>Filobasidiaceae</taxon>
        <taxon>Naganishia</taxon>
    </lineage>
</organism>
<dbReference type="EMBL" id="JASBWR010000038">
    <property type="protein sequence ID" value="KAJ9104908.1"/>
    <property type="molecule type" value="Genomic_DNA"/>
</dbReference>
<reference evidence="1" key="1">
    <citation type="submission" date="2023-04" db="EMBL/GenBank/DDBJ databases">
        <title>Draft Genome sequencing of Naganishia species isolated from polar environments using Oxford Nanopore Technology.</title>
        <authorList>
            <person name="Leo P."/>
            <person name="Venkateswaran K."/>
        </authorList>
    </citation>
    <scope>NUCLEOTIDE SEQUENCE</scope>
    <source>
        <strain evidence="1">MNA-CCFEE 5261</strain>
    </source>
</reference>
<name>A0ACC2W0E3_9TREE</name>
<protein>
    <submittedName>
        <fullName evidence="1">Uncharacterized protein</fullName>
    </submittedName>
</protein>
<evidence type="ECO:0000313" key="1">
    <source>
        <dbReference type="EMBL" id="KAJ9104908.1"/>
    </source>
</evidence>
<comment type="caution">
    <text evidence="1">The sequence shown here is derived from an EMBL/GenBank/DDBJ whole genome shotgun (WGS) entry which is preliminary data.</text>
</comment>
<accession>A0ACC2W0E3</accession>
<dbReference type="Proteomes" id="UP001241377">
    <property type="component" value="Unassembled WGS sequence"/>
</dbReference>
<gene>
    <name evidence="1" type="ORF">QFC19_003871</name>
</gene>
<sequence>MKTSVEKNSSASSTPIYKRQRVNLASQVPNVAVDDYSAFTPQSGVPDNSLLSFQVNSKAIDNIAMITQSELLQTYRTPPASVVRPGFSSTTSAPSISRGSGLNSAMDLQIGFEGSPRSRSAEFLGAPVQLGKETGTRTFRPDNDESKEFLLKLVVDLLGRAVLSLGSANVTQQPQSLNSARTNEASMKVKEEPVRKPQLQYSYSAMGIEKASGSQSFNLDVPFTEDLSNGVFSQNAPEQEQRISLRRFNSDITGLSSGLNGSTSKLSSIAEPFADVSPLEKLPQTPRRENYFLAPTMGQTPNNTGFNLTPQFSSMMNSMMFSPQQLRKPVQGDFFGGSELFQLGNMPAQQYPTVNMIDLMNLQSNEMGKNNGEREDEVSPSSSPSVDSGDARLALKKIIQVKRES</sequence>